<comment type="caution">
    <text evidence="2">The sequence shown here is derived from an EMBL/GenBank/DDBJ whole genome shotgun (WGS) entry which is preliminary data.</text>
</comment>
<protein>
    <submittedName>
        <fullName evidence="2">Uncharacterized protein</fullName>
    </submittedName>
</protein>
<dbReference type="InterPro" id="IPR015931">
    <property type="entry name" value="Acnase/IPM_dHydase_lsu_aba_1/3"/>
</dbReference>
<reference evidence="2" key="2">
    <citation type="submission" date="2021-09" db="EMBL/GenBank/DDBJ databases">
        <authorList>
            <person name="Jia N."/>
            <person name="Wang J."/>
            <person name="Shi W."/>
            <person name="Du L."/>
            <person name="Sun Y."/>
            <person name="Zhan W."/>
            <person name="Jiang J."/>
            <person name="Wang Q."/>
            <person name="Zhang B."/>
            <person name="Ji P."/>
            <person name="Sakyi L.B."/>
            <person name="Cui X."/>
            <person name="Yuan T."/>
            <person name="Jiang B."/>
            <person name="Yang W."/>
            <person name="Lam T.T.-Y."/>
            <person name="Chang Q."/>
            <person name="Ding S."/>
            <person name="Wang X."/>
            <person name="Zhu J."/>
            <person name="Ruan X."/>
            <person name="Zhao L."/>
            <person name="Wei J."/>
            <person name="Que T."/>
            <person name="Du C."/>
            <person name="Cheng J."/>
            <person name="Dai P."/>
            <person name="Han X."/>
            <person name="Huang E."/>
            <person name="Gao Y."/>
            <person name="Liu J."/>
            <person name="Shao H."/>
            <person name="Ye R."/>
            <person name="Li L."/>
            <person name="Wei W."/>
            <person name="Wang X."/>
            <person name="Wang C."/>
            <person name="Huo Q."/>
            <person name="Li W."/>
            <person name="Guo W."/>
            <person name="Chen H."/>
            <person name="Chen S."/>
            <person name="Zhou L."/>
            <person name="Zhou L."/>
            <person name="Ni X."/>
            <person name="Tian J."/>
            <person name="Zhou Y."/>
            <person name="Sheng Y."/>
            <person name="Liu T."/>
            <person name="Pan Y."/>
            <person name="Xia L."/>
            <person name="Li J."/>
            <person name="Zhao F."/>
            <person name="Cao W."/>
        </authorList>
    </citation>
    <scope>NUCLEOTIDE SEQUENCE</scope>
    <source>
        <strain evidence="2">Rsan-2018</strain>
        <tissue evidence="2">Larvae</tissue>
    </source>
</reference>
<keyword evidence="1" id="KW-0408">Iron</keyword>
<sequence>MEEVTITRPALASLSSSQYVSRTCGFQDAVCIGRVVELDLASVVPSLSGPKRPQDRVAMDSLQQDFQQCLSAKSRRVADTTIWRRGFRSHRDGFRRAFAAAPLSRRPGHSSHTMDPLDTPLREFSSRVWSGRPACAPPSSPAVALPGPGRTTYFRCASTDAHRTPATDD</sequence>
<dbReference type="Gene3D" id="3.30.499.10">
    <property type="entry name" value="Aconitase, domain 3"/>
    <property type="match status" value="1"/>
</dbReference>
<dbReference type="AlphaFoldDB" id="A0A9D4STV4"/>
<evidence type="ECO:0000313" key="2">
    <source>
        <dbReference type="EMBL" id="KAH7950979.1"/>
    </source>
</evidence>
<organism evidence="2 3">
    <name type="scientific">Rhipicephalus sanguineus</name>
    <name type="common">Brown dog tick</name>
    <name type="synonym">Ixodes sanguineus</name>
    <dbReference type="NCBI Taxonomy" id="34632"/>
    <lineage>
        <taxon>Eukaryota</taxon>
        <taxon>Metazoa</taxon>
        <taxon>Ecdysozoa</taxon>
        <taxon>Arthropoda</taxon>
        <taxon>Chelicerata</taxon>
        <taxon>Arachnida</taxon>
        <taxon>Acari</taxon>
        <taxon>Parasitiformes</taxon>
        <taxon>Ixodida</taxon>
        <taxon>Ixodoidea</taxon>
        <taxon>Ixodidae</taxon>
        <taxon>Rhipicephalinae</taxon>
        <taxon>Rhipicephalus</taxon>
        <taxon>Rhipicephalus</taxon>
    </lineage>
</organism>
<proteinExistence type="predicted"/>
<dbReference type="Proteomes" id="UP000821837">
    <property type="component" value="Chromosome 5"/>
</dbReference>
<evidence type="ECO:0000313" key="3">
    <source>
        <dbReference type="Proteomes" id="UP000821837"/>
    </source>
</evidence>
<dbReference type="EMBL" id="JABSTV010001251">
    <property type="protein sequence ID" value="KAH7950979.1"/>
    <property type="molecule type" value="Genomic_DNA"/>
</dbReference>
<dbReference type="InterPro" id="IPR036008">
    <property type="entry name" value="Aconitase_4Fe-4S_dom"/>
</dbReference>
<name>A0A9D4STV4_RHISA</name>
<gene>
    <name evidence="2" type="ORF">HPB52_003747</name>
</gene>
<reference evidence="2" key="1">
    <citation type="journal article" date="2020" name="Cell">
        <title>Large-Scale Comparative Analyses of Tick Genomes Elucidate Their Genetic Diversity and Vector Capacities.</title>
        <authorList>
            <consortium name="Tick Genome and Microbiome Consortium (TIGMIC)"/>
            <person name="Jia N."/>
            <person name="Wang J."/>
            <person name="Shi W."/>
            <person name="Du L."/>
            <person name="Sun Y."/>
            <person name="Zhan W."/>
            <person name="Jiang J.F."/>
            <person name="Wang Q."/>
            <person name="Zhang B."/>
            <person name="Ji P."/>
            <person name="Bell-Sakyi L."/>
            <person name="Cui X.M."/>
            <person name="Yuan T.T."/>
            <person name="Jiang B.G."/>
            <person name="Yang W.F."/>
            <person name="Lam T.T."/>
            <person name="Chang Q.C."/>
            <person name="Ding S.J."/>
            <person name="Wang X.J."/>
            <person name="Zhu J.G."/>
            <person name="Ruan X.D."/>
            <person name="Zhao L."/>
            <person name="Wei J.T."/>
            <person name="Ye R.Z."/>
            <person name="Que T.C."/>
            <person name="Du C.H."/>
            <person name="Zhou Y.H."/>
            <person name="Cheng J.X."/>
            <person name="Dai P.F."/>
            <person name="Guo W.B."/>
            <person name="Han X.H."/>
            <person name="Huang E.J."/>
            <person name="Li L.F."/>
            <person name="Wei W."/>
            <person name="Gao Y.C."/>
            <person name="Liu J.Z."/>
            <person name="Shao H.Z."/>
            <person name="Wang X."/>
            <person name="Wang C.C."/>
            <person name="Yang T.C."/>
            <person name="Huo Q.B."/>
            <person name="Li W."/>
            <person name="Chen H.Y."/>
            <person name="Chen S.E."/>
            <person name="Zhou L.G."/>
            <person name="Ni X.B."/>
            <person name="Tian J.H."/>
            <person name="Sheng Y."/>
            <person name="Liu T."/>
            <person name="Pan Y.S."/>
            <person name="Xia L.Y."/>
            <person name="Li J."/>
            <person name="Zhao F."/>
            <person name="Cao W.C."/>
        </authorList>
    </citation>
    <scope>NUCLEOTIDE SEQUENCE</scope>
    <source>
        <strain evidence="2">Rsan-2018</strain>
    </source>
</reference>
<evidence type="ECO:0000256" key="1">
    <source>
        <dbReference type="ARBA" id="ARBA00023004"/>
    </source>
</evidence>
<dbReference type="SUPFAM" id="SSF53732">
    <property type="entry name" value="Aconitase iron-sulfur domain"/>
    <property type="match status" value="1"/>
</dbReference>
<accession>A0A9D4STV4</accession>
<keyword evidence="3" id="KW-1185">Reference proteome</keyword>
<dbReference type="VEuPathDB" id="VectorBase:RSAN_027316"/>